<keyword evidence="5" id="KW-0520">NAD</keyword>
<dbReference type="PANTHER" id="PTHR43833">
    <property type="entry name" value="POTASSIUM CHANNEL PROTEIN 2-RELATED-RELATED"/>
    <property type="match status" value="1"/>
</dbReference>
<evidence type="ECO:0000313" key="9">
    <source>
        <dbReference type="EMBL" id="SKC69298.1"/>
    </source>
</evidence>
<evidence type="ECO:0000259" key="7">
    <source>
        <dbReference type="PROSITE" id="PS51201"/>
    </source>
</evidence>
<organism evidence="9 10">
    <name type="scientific">Maledivibacter halophilus</name>
    <dbReference type="NCBI Taxonomy" id="36842"/>
    <lineage>
        <taxon>Bacteria</taxon>
        <taxon>Bacillati</taxon>
        <taxon>Bacillota</taxon>
        <taxon>Clostridia</taxon>
        <taxon>Peptostreptococcales</taxon>
        <taxon>Caminicellaceae</taxon>
        <taxon>Maledivibacter</taxon>
    </lineage>
</organism>
<dbReference type="PROSITE" id="PS51201">
    <property type="entry name" value="RCK_N"/>
    <property type="match status" value="1"/>
</dbReference>
<keyword evidence="2" id="KW-0813">Transport</keyword>
<dbReference type="OrthoDB" id="9775180at2"/>
<dbReference type="PANTHER" id="PTHR43833:SF5">
    <property type="entry name" value="TRK SYSTEM POTASSIUM UPTAKE PROTEIN TRKA"/>
    <property type="match status" value="1"/>
</dbReference>
<dbReference type="RefSeq" id="WP_079491672.1">
    <property type="nucleotide sequence ID" value="NZ_FUZT01000005.1"/>
</dbReference>
<dbReference type="AlphaFoldDB" id="A0A1T5L1L4"/>
<reference evidence="9 10" key="1">
    <citation type="submission" date="2017-02" db="EMBL/GenBank/DDBJ databases">
        <authorList>
            <person name="Peterson S.W."/>
        </authorList>
    </citation>
    <scope>NUCLEOTIDE SEQUENCE [LARGE SCALE GENOMIC DNA]</scope>
    <source>
        <strain evidence="9 10">M1</strain>
    </source>
</reference>
<dbReference type="GO" id="GO:0005886">
    <property type="term" value="C:plasma membrane"/>
    <property type="evidence" value="ECO:0007669"/>
    <property type="project" value="InterPro"/>
</dbReference>
<dbReference type="Pfam" id="PF02254">
    <property type="entry name" value="TrkA_N"/>
    <property type="match status" value="1"/>
</dbReference>
<evidence type="ECO:0000259" key="8">
    <source>
        <dbReference type="PROSITE" id="PS51202"/>
    </source>
</evidence>
<name>A0A1T5L1L4_9FIRM</name>
<accession>A0A1T5L1L4</accession>
<dbReference type="SUPFAM" id="SSF51735">
    <property type="entry name" value="NAD(P)-binding Rossmann-fold domains"/>
    <property type="match status" value="1"/>
</dbReference>
<dbReference type="PRINTS" id="PR00335">
    <property type="entry name" value="KUPTAKETRKA"/>
</dbReference>
<dbReference type="EMBL" id="FUZT01000005">
    <property type="protein sequence ID" value="SKC69298.1"/>
    <property type="molecule type" value="Genomic_DNA"/>
</dbReference>
<keyword evidence="10" id="KW-1185">Reference proteome</keyword>
<dbReference type="InterPro" id="IPR006036">
    <property type="entry name" value="K_uptake_TrkA"/>
</dbReference>
<evidence type="ECO:0000256" key="5">
    <source>
        <dbReference type="ARBA" id="ARBA00023027"/>
    </source>
</evidence>
<sequence>MNIIIVGGGKEVHFLAKSFISKGYNVTIVNNDEEYCKKLARMHRADIVYGDGTKPYILEDAGVAYSDMVIALTPKDPDNLVICQIAEKIYKVKRTFAIVNDPKNIEIFKKLGVDTVISTSNIISSLIEQKVSIDDINNLIPIEEGKLAIMEIEMNKEYPIISKKLSEISLPKDSIVGCIIRNNTAIIPRGDTDIKEEDKLIILSLPMVQSDVLKTIRGRVD</sequence>
<feature type="domain" description="RCK C-terminal" evidence="8">
    <location>
        <begin position="137"/>
        <end position="219"/>
    </location>
</feature>
<evidence type="ECO:0000256" key="1">
    <source>
        <dbReference type="ARBA" id="ARBA00017378"/>
    </source>
</evidence>
<dbReference type="InterPro" id="IPR003148">
    <property type="entry name" value="RCK_N"/>
</dbReference>
<dbReference type="GO" id="GO:0015079">
    <property type="term" value="F:potassium ion transmembrane transporter activity"/>
    <property type="evidence" value="ECO:0007669"/>
    <property type="project" value="InterPro"/>
</dbReference>
<dbReference type="InterPro" id="IPR050721">
    <property type="entry name" value="Trk_Ktr_HKT_K-transport"/>
</dbReference>
<dbReference type="InterPro" id="IPR006037">
    <property type="entry name" value="RCK_C"/>
</dbReference>
<gene>
    <name evidence="9" type="ORF">SAMN02194393_02233</name>
</gene>
<dbReference type="Proteomes" id="UP000190285">
    <property type="component" value="Unassembled WGS sequence"/>
</dbReference>
<keyword evidence="3" id="KW-0633">Potassium transport</keyword>
<evidence type="ECO:0000256" key="2">
    <source>
        <dbReference type="ARBA" id="ARBA00022448"/>
    </source>
</evidence>
<dbReference type="Gene3D" id="3.30.70.1450">
    <property type="entry name" value="Regulator of K+ conductance, C-terminal domain"/>
    <property type="match status" value="1"/>
</dbReference>
<evidence type="ECO:0000256" key="6">
    <source>
        <dbReference type="ARBA" id="ARBA00023065"/>
    </source>
</evidence>
<dbReference type="PROSITE" id="PS51202">
    <property type="entry name" value="RCK_C"/>
    <property type="match status" value="1"/>
</dbReference>
<protein>
    <recommendedName>
        <fullName evidence="1">Trk system potassium uptake protein TrkA</fullName>
    </recommendedName>
</protein>
<proteinExistence type="predicted"/>
<dbReference type="InterPro" id="IPR036721">
    <property type="entry name" value="RCK_C_sf"/>
</dbReference>
<dbReference type="SUPFAM" id="SSF116726">
    <property type="entry name" value="TrkA C-terminal domain-like"/>
    <property type="match status" value="1"/>
</dbReference>
<keyword evidence="4" id="KW-0630">Potassium</keyword>
<keyword evidence="6" id="KW-0406">Ion transport</keyword>
<dbReference type="Gene3D" id="3.40.50.720">
    <property type="entry name" value="NAD(P)-binding Rossmann-like Domain"/>
    <property type="match status" value="1"/>
</dbReference>
<dbReference type="Pfam" id="PF02080">
    <property type="entry name" value="TrkA_C"/>
    <property type="match status" value="1"/>
</dbReference>
<dbReference type="STRING" id="36842.SAMN02194393_02233"/>
<evidence type="ECO:0000313" key="10">
    <source>
        <dbReference type="Proteomes" id="UP000190285"/>
    </source>
</evidence>
<evidence type="ECO:0000256" key="4">
    <source>
        <dbReference type="ARBA" id="ARBA00022958"/>
    </source>
</evidence>
<dbReference type="InterPro" id="IPR036291">
    <property type="entry name" value="NAD(P)-bd_dom_sf"/>
</dbReference>
<feature type="domain" description="RCK N-terminal" evidence="7">
    <location>
        <begin position="1"/>
        <end position="117"/>
    </location>
</feature>
<evidence type="ECO:0000256" key="3">
    <source>
        <dbReference type="ARBA" id="ARBA00022538"/>
    </source>
</evidence>